<evidence type="ECO:0000313" key="1">
    <source>
        <dbReference type="Proteomes" id="UP000000437"/>
    </source>
</evidence>
<gene>
    <name evidence="2" type="primary">LOC141375882</name>
</gene>
<proteinExistence type="predicted"/>
<organism evidence="1 2">
    <name type="scientific">Danio rerio</name>
    <name type="common">Zebrafish</name>
    <name type="synonym">Brachydanio rerio</name>
    <dbReference type="NCBI Taxonomy" id="7955"/>
    <lineage>
        <taxon>Eukaryota</taxon>
        <taxon>Metazoa</taxon>
        <taxon>Chordata</taxon>
        <taxon>Craniata</taxon>
        <taxon>Vertebrata</taxon>
        <taxon>Euteleostomi</taxon>
        <taxon>Actinopterygii</taxon>
        <taxon>Neopterygii</taxon>
        <taxon>Teleostei</taxon>
        <taxon>Ostariophysi</taxon>
        <taxon>Cypriniformes</taxon>
        <taxon>Danionidae</taxon>
        <taxon>Danioninae</taxon>
        <taxon>Danio</taxon>
    </lineage>
</organism>
<reference evidence="2" key="1">
    <citation type="submission" date="2025-08" db="UniProtKB">
        <authorList>
            <consortium name="RefSeq"/>
        </authorList>
    </citation>
    <scope>IDENTIFICATION</scope>
    <source>
        <strain evidence="2">Tuebingen</strain>
        <tissue evidence="2">Fibroblasts and whole tissue</tissue>
    </source>
</reference>
<evidence type="ECO:0000313" key="2">
    <source>
        <dbReference type="RefSeq" id="XP_073767045.1"/>
    </source>
</evidence>
<protein>
    <submittedName>
        <fullName evidence="2">Uncharacterized protein isoform X1</fullName>
    </submittedName>
</protein>
<keyword evidence="1" id="KW-1185">Reference proteome</keyword>
<dbReference type="RefSeq" id="XP_073767045.1">
    <property type="nucleotide sequence ID" value="XM_073910944.1"/>
</dbReference>
<dbReference type="Proteomes" id="UP000000437">
    <property type="component" value="Chromosome 8"/>
</dbReference>
<sequence>MCFLIPVVTNTRKTREVRCRRNPHNLRSIHVSTISQLSLSVGLWNCQSAVNKADFITSIATYSDYNLMALTETWLRPEDTATHATLSANFSFSHTPRQTGRGGGTGLLISKEWKFTLIPSLPTISSFEFHAVTIIHPFYINVVVIYRPPGKLGHFLDELDVLLSSFSNFATPLLVLGDFNIYVDKPQAADFQTLLASFDLKRAPTSATHKSGNQLDLIYTRHCFTDQTIVTPLQISDHFLLSLNIHITPEPPHTPTLVTFRRNLRSLSPNRLSTIVSDSLPPSRKLTALDSNSATNTLCSTLASCLDRLCPLASRPARASPPAPWLSDALREHCSKLRAAERIWRKTKIPAHLLTYQTLLSSFSAEVTSAKQTYYRLKINNATNPRLLFKTFSSLLYPPPPPASSTLTTDDFATFFCTKTAKISAQFAAPTTNTQDTTPTPHTLTSFSQLSESEVSKLVLSSHATTCPLDPIPSHLLQAISPAVIPTLTHIINTSLDSGLFPTTFKQARVTPLLKKPRLDHTLLENYRPVSLLPFMAKILEKVVFNQVLDFLTQNNLMDNKQSGFKKGHSTETALLSVVEDLRLAKADSKSSVLILLDLSAAFDTVNHQILLSTLESLGVAGTVIQWFRSYLSDRSFRVSWRGEVSNLQHLNTGVPQGSVLGPLLFSIYTSSLGPVIQRHGFSYHCYADDTQLYLSFHPDDPSVPARISACLLDISHWMKDHHLQLNLAKTEMLVVSANPTLHHNFSIQMDGATITASKMVKSLGVTIDDQLNFSDHISRTARSCRFALYNIRKIRPFLSEYAAQLLVQALVLSKLDYCNSLLAGLPANSIKPLQLLQNAAARVVFNEPKRAHVTPLLVRLHWLPVAARIKFKTLMFAYKVTSGLAPSYLHSLLQIYVPSRNLRSVNERRLVVPSQRGKKSLSRTLTLNLPSWWNELPNCIRTAESLAIFKKRLKTQLFSLHFTS</sequence>
<name>A0AC58GBD0_DANRE</name>
<accession>A0AC58GBD0</accession>